<dbReference type="AlphaFoldDB" id="A0A2M9CM71"/>
<evidence type="ECO:0000313" key="2">
    <source>
        <dbReference type="EMBL" id="PJJ72992.1"/>
    </source>
</evidence>
<dbReference type="PANTHER" id="PTHR37318">
    <property type="entry name" value="BSL7504 PROTEIN"/>
    <property type="match status" value="1"/>
</dbReference>
<sequence>MTSPVAPAFNEVIHAPIRLRICALLRRVDELEFAVVRDALQVTDATLSKNTKVLGDAGLLTVRKERSPARADARRLTWLALTAEGRTALESHLAALGQIAESSPTPAQ</sequence>
<name>A0A2M9CM71_9MICO</name>
<feature type="domain" description="Winged helix DNA-binding" evidence="1">
    <location>
        <begin position="17"/>
        <end position="99"/>
    </location>
</feature>
<keyword evidence="3" id="KW-1185">Reference proteome</keyword>
<protein>
    <submittedName>
        <fullName evidence="2">Winged helix DNA-binding protein</fullName>
    </submittedName>
</protein>
<dbReference type="EMBL" id="PGFF01000001">
    <property type="protein sequence ID" value="PJJ72992.1"/>
    <property type="molecule type" value="Genomic_DNA"/>
</dbReference>
<dbReference type="Proteomes" id="UP000228758">
    <property type="component" value="Unassembled WGS sequence"/>
</dbReference>
<evidence type="ECO:0000313" key="3">
    <source>
        <dbReference type="Proteomes" id="UP000228758"/>
    </source>
</evidence>
<dbReference type="RefSeq" id="WP_100365127.1">
    <property type="nucleotide sequence ID" value="NZ_PGFF01000001.1"/>
</dbReference>
<dbReference type="InterPro" id="IPR036390">
    <property type="entry name" value="WH_DNA-bd_sf"/>
</dbReference>
<proteinExistence type="predicted"/>
<dbReference type="SUPFAM" id="SSF46785">
    <property type="entry name" value="Winged helix' DNA-binding domain"/>
    <property type="match status" value="1"/>
</dbReference>
<dbReference type="OrthoDB" id="4952043at2"/>
<dbReference type="PANTHER" id="PTHR37318:SF1">
    <property type="entry name" value="BSL7504 PROTEIN"/>
    <property type="match status" value="1"/>
</dbReference>
<dbReference type="GO" id="GO:0003677">
    <property type="term" value="F:DNA binding"/>
    <property type="evidence" value="ECO:0007669"/>
    <property type="project" value="UniProtKB-KW"/>
</dbReference>
<gene>
    <name evidence="2" type="ORF">CLV46_2572</name>
</gene>
<dbReference type="InterPro" id="IPR027395">
    <property type="entry name" value="WH_DNA-bd_dom"/>
</dbReference>
<keyword evidence="2" id="KW-0238">DNA-binding</keyword>
<accession>A0A2M9CM71</accession>
<dbReference type="Pfam" id="PF13601">
    <property type="entry name" value="HTH_34"/>
    <property type="match status" value="1"/>
</dbReference>
<evidence type="ECO:0000259" key="1">
    <source>
        <dbReference type="Pfam" id="PF13601"/>
    </source>
</evidence>
<organism evidence="2 3">
    <name type="scientific">Diaminobutyricimonas aerilata</name>
    <dbReference type="NCBI Taxonomy" id="1162967"/>
    <lineage>
        <taxon>Bacteria</taxon>
        <taxon>Bacillati</taxon>
        <taxon>Actinomycetota</taxon>
        <taxon>Actinomycetes</taxon>
        <taxon>Micrococcales</taxon>
        <taxon>Microbacteriaceae</taxon>
        <taxon>Diaminobutyricimonas</taxon>
    </lineage>
</organism>
<comment type="caution">
    <text evidence="2">The sequence shown here is derived from an EMBL/GenBank/DDBJ whole genome shotgun (WGS) entry which is preliminary data.</text>
</comment>
<reference evidence="2 3" key="1">
    <citation type="submission" date="2017-11" db="EMBL/GenBank/DDBJ databases">
        <title>Genomic Encyclopedia of Archaeal and Bacterial Type Strains, Phase II (KMG-II): From Individual Species to Whole Genera.</title>
        <authorList>
            <person name="Goeker M."/>
        </authorList>
    </citation>
    <scope>NUCLEOTIDE SEQUENCE [LARGE SCALE GENOMIC DNA]</scope>
    <source>
        <strain evidence="2 3">DSM 27393</strain>
    </source>
</reference>
<dbReference type="Gene3D" id="1.10.10.10">
    <property type="entry name" value="Winged helix-like DNA-binding domain superfamily/Winged helix DNA-binding domain"/>
    <property type="match status" value="1"/>
</dbReference>
<dbReference type="InterPro" id="IPR036388">
    <property type="entry name" value="WH-like_DNA-bd_sf"/>
</dbReference>